<organism evidence="1 2">
    <name type="scientific">Phytophthora infestans</name>
    <name type="common">Potato late blight agent</name>
    <name type="synonym">Botrytis infestans</name>
    <dbReference type="NCBI Taxonomy" id="4787"/>
    <lineage>
        <taxon>Eukaryota</taxon>
        <taxon>Sar</taxon>
        <taxon>Stramenopiles</taxon>
        <taxon>Oomycota</taxon>
        <taxon>Peronosporomycetes</taxon>
        <taxon>Peronosporales</taxon>
        <taxon>Peronosporaceae</taxon>
        <taxon>Phytophthora</taxon>
    </lineage>
</organism>
<dbReference type="EMBL" id="WSZM01000711">
    <property type="protein sequence ID" value="KAF4030120.1"/>
    <property type="molecule type" value="Genomic_DNA"/>
</dbReference>
<protein>
    <submittedName>
        <fullName evidence="1">Uncharacterized protein</fullName>
    </submittedName>
</protein>
<keyword evidence="2" id="KW-1185">Reference proteome</keyword>
<sequence>MSLPTTYNVRNNKAALVGNWVEEEALRDKTDHDHRKESRIEPTYERVLEHDTSAKIAFNSHASKITPPPFETTLQESHRYADYAADKSGEQRAREREEQQLDCHEVALTTIATSNLPVNTSALHLTKAQTDSIDQMKLDLVQSTTVTRYSYAVNPWLELCRDCLGGRNAFGRPSTFTNELNDPTKRHGEATEPGAIHDERIGASVHQRSALRRLLTLLNGAPDTTRRLLDMLRHGSDARANQLQREKEREYIILHDFRTALVAAGSALPAKSDPA</sequence>
<dbReference type="Proteomes" id="UP000602510">
    <property type="component" value="Unassembled WGS sequence"/>
</dbReference>
<reference evidence="1" key="1">
    <citation type="submission" date="2020-04" db="EMBL/GenBank/DDBJ databases">
        <title>Hybrid Assembly of Korean Phytophthora infestans isolates.</title>
        <authorList>
            <person name="Prokchorchik M."/>
            <person name="Lee Y."/>
            <person name="Seo J."/>
            <person name="Cho J.-H."/>
            <person name="Park Y.-E."/>
            <person name="Jang D.-C."/>
            <person name="Im J.-S."/>
            <person name="Choi J.-G."/>
            <person name="Park H.-J."/>
            <person name="Lee G.-B."/>
            <person name="Lee Y.-G."/>
            <person name="Hong S.-Y."/>
            <person name="Cho K."/>
            <person name="Sohn K.H."/>
        </authorList>
    </citation>
    <scope>NUCLEOTIDE SEQUENCE</scope>
    <source>
        <strain evidence="1">KR_1_A1</strain>
    </source>
</reference>
<evidence type="ECO:0000313" key="1">
    <source>
        <dbReference type="EMBL" id="KAF4030120.1"/>
    </source>
</evidence>
<proteinExistence type="predicted"/>
<evidence type="ECO:0000313" key="2">
    <source>
        <dbReference type="Proteomes" id="UP000602510"/>
    </source>
</evidence>
<gene>
    <name evidence="1" type="ORF">GN244_ATG18112</name>
</gene>
<comment type="caution">
    <text evidence="1">The sequence shown here is derived from an EMBL/GenBank/DDBJ whole genome shotgun (WGS) entry which is preliminary data.</text>
</comment>
<dbReference type="AlphaFoldDB" id="A0A833SRB6"/>
<accession>A0A833SRB6</accession>
<name>A0A833SRB6_PHYIN</name>